<reference evidence="2" key="1">
    <citation type="journal article" date="2019" name="MBio">
        <title>Comparative genomics for the elucidation of multidrug resistance (MDR) in Candida lusitaniae.</title>
        <authorList>
            <person name="Kannan A."/>
            <person name="Asner S.A."/>
            <person name="Trachsel E."/>
            <person name="Kelly S."/>
            <person name="Parker J."/>
            <person name="Sanglard D."/>
        </authorList>
    </citation>
    <scope>NUCLEOTIDE SEQUENCE [LARGE SCALE GENOMIC DNA]</scope>
    <source>
        <strain evidence="2">P1</strain>
    </source>
</reference>
<dbReference type="Proteomes" id="UP000326582">
    <property type="component" value="Chromosome 1"/>
</dbReference>
<evidence type="ECO:0000313" key="2">
    <source>
        <dbReference type="Proteomes" id="UP000326582"/>
    </source>
</evidence>
<organism evidence="1 2">
    <name type="scientific">Clavispora lusitaniae</name>
    <name type="common">Candida lusitaniae</name>
    <dbReference type="NCBI Taxonomy" id="36911"/>
    <lineage>
        <taxon>Eukaryota</taxon>
        <taxon>Fungi</taxon>
        <taxon>Dikarya</taxon>
        <taxon>Ascomycota</taxon>
        <taxon>Saccharomycotina</taxon>
        <taxon>Pichiomycetes</taxon>
        <taxon>Metschnikowiaceae</taxon>
        <taxon>Clavispora</taxon>
    </lineage>
</organism>
<evidence type="ECO:0000313" key="1">
    <source>
        <dbReference type="EMBL" id="QFZ25417.1"/>
    </source>
</evidence>
<keyword evidence="2" id="KW-1185">Reference proteome</keyword>
<sequence>MKKRTSTSKLLLGFFFCFQNCLCWNPSALRFGSSPIPVPVPVPSPGLDSSKKRILSKAIMARKIARAWACSSSELQLMQANHSKILWPVNIPVAEGLLSVLYSLVCWCLSSGWVTSQSQSQSRVPALPEQTSISYWTQYASVEVLQ</sequence>
<protein>
    <submittedName>
        <fullName evidence="1">Uncharacterized protein</fullName>
    </submittedName>
</protein>
<gene>
    <name evidence="1" type="ORF">EJF14_10512</name>
</gene>
<name>A0ACD0WED6_CLALS</name>
<proteinExistence type="predicted"/>
<accession>A0ACD0WED6</accession>
<dbReference type="EMBL" id="CP038484">
    <property type="protein sequence ID" value="QFZ25417.1"/>
    <property type="molecule type" value="Genomic_DNA"/>
</dbReference>